<dbReference type="PANTHER" id="PTHR33452">
    <property type="entry name" value="OXIDOREDUCTASE CATD-RELATED"/>
    <property type="match status" value="1"/>
</dbReference>
<gene>
    <name evidence="7" type="ORF">B7C51_22940</name>
</gene>
<dbReference type="EMBL" id="CP020557">
    <property type="protein sequence ID" value="ARF70088.1"/>
    <property type="molecule type" value="Genomic_DNA"/>
</dbReference>
<proteinExistence type="inferred from homology"/>
<evidence type="ECO:0000313" key="8">
    <source>
        <dbReference type="Proteomes" id="UP000192727"/>
    </source>
</evidence>
<dbReference type="GeneID" id="64219184"/>
<keyword evidence="5" id="KW-1133">Transmembrane helix</keyword>
<accession>A0A1U9YT28</accession>
<dbReference type="Pfam" id="PF07681">
    <property type="entry name" value="DoxX"/>
    <property type="match status" value="1"/>
</dbReference>
<dbReference type="GO" id="GO:0005886">
    <property type="term" value="C:plasma membrane"/>
    <property type="evidence" value="ECO:0007669"/>
    <property type="project" value="UniProtKB-SubCell"/>
</dbReference>
<dbReference type="AlphaFoldDB" id="A0A1U9YT28"/>
<evidence type="ECO:0000256" key="4">
    <source>
        <dbReference type="ARBA" id="ARBA00022692"/>
    </source>
</evidence>
<evidence type="ECO:0000256" key="1">
    <source>
        <dbReference type="ARBA" id="ARBA00004651"/>
    </source>
</evidence>
<dbReference type="PANTHER" id="PTHR33452:SF1">
    <property type="entry name" value="INNER MEMBRANE PROTEIN YPHA-RELATED"/>
    <property type="match status" value="1"/>
</dbReference>
<keyword evidence="4" id="KW-0812">Transmembrane</keyword>
<dbReference type="InterPro" id="IPR032808">
    <property type="entry name" value="DoxX"/>
</dbReference>
<evidence type="ECO:0000313" key="7">
    <source>
        <dbReference type="EMBL" id="ARF70088.1"/>
    </source>
</evidence>
<evidence type="ECO:0000256" key="3">
    <source>
        <dbReference type="ARBA" id="ARBA00022475"/>
    </source>
</evidence>
<keyword evidence="3" id="KW-1003">Cell membrane</keyword>
<organism evidence="7 8">
    <name type="scientific">Paenibacillus larvae subsp. pulvifaciens</name>
    <dbReference type="NCBI Taxonomy" id="1477"/>
    <lineage>
        <taxon>Bacteria</taxon>
        <taxon>Bacillati</taxon>
        <taxon>Bacillota</taxon>
        <taxon>Bacilli</taxon>
        <taxon>Bacillales</taxon>
        <taxon>Paenibacillaceae</taxon>
        <taxon>Paenibacillus</taxon>
    </lineage>
</organism>
<dbReference type="Proteomes" id="UP000192727">
    <property type="component" value="Chromosome"/>
</dbReference>
<evidence type="ECO:0000256" key="2">
    <source>
        <dbReference type="ARBA" id="ARBA00006679"/>
    </source>
</evidence>
<protein>
    <submittedName>
        <fullName evidence="7">Oxidoreductase</fullName>
    </submittedName>
</protein>
<comment type="subcellular location">
    <subcellularLocation>
        <location evidence="1">Cell membrane</location>
        <topology evidence="1">Multi-pass membrane protein</topology>
    </subcellularLocation>
</comment>
<dbReference type="RefSeq" id="WP_023484627.1">
    <property type="nucleotide sequence ID" value="NZ_CP019794.1"/>
</dbReference>
<keyword evidence="6" id="KW-0472">Membrane</keyword>
<evidence type="ECO:0000256" key="5">
    <source>
        <dbReference type="ARBA" id="ARBA00022989"/>
    </source>
</evidence>
<comment type="similarity">
    <text evidence="2">Belongs to the DoxX family.</text>
</comment>
<dbReference type="InterPro" id="IPR051907">
    <property type="entry name" value="DoxX-like_oxidoreductase"/>
</dbReference>
<sequence>MMKKVEVGALILRLFLGIGFFIHGLAKFQGGISNTVSFFDSLGIPGFIAYITAVIELVGGIAMILGLGTRVFSVLFALVMVGAIWNVKLTAGFVGGYELDLSYLAIAIYLAIAGSSLYALDSILFRTKK</sequence>
<name>A0A1U9YT28_9BACL</name>
<reference evidence="7 8" key="1">
    <citation type="submission" date="2017-03" db="EMBL/GenBank/DDBJ databases">
        <title>Paenibacillus larvae genome sequencing.</title>
        <authorList>
            <person name="Dingman D.W."/>
        </authorList>
    </citation>
    <scope>NUCLEOTIDE SEQUENCE [LARGE SCALE GENOMIC DNA]</scope>
    <source>
        <strain evidence="7 8">SAG 10367</strain>
    </source>
</reference>
<evidence type="ECO:0000256" key="6">
    <source>
        <dbReference type="ARBA" id="ARBA00023136"/>
    </source>
</evidence>